<name>A0A3N0Z5C3_ANAGA</name>
<protein>
    <submittedName>
        <fullName evidence="2">Uncharacterized protein</fullName>
    </submittedName>
</protein>
<dbReference type="Proteomes" id="UP000281406">
    <property type="component" value="Unassembled WGS sequence"/>
</dbReference>
<evidence type="ECO:0000256" key="1">
    <source>
        <dbReference type="SAM" id="MobiDB-lite"/>
    </source>
</evidence>
<keyword evidence="3" id="KW-1185">Reference proteome</keyword>
<sequence>MGSSFTAKIPQRQEKQEAQNRNPATCPGDVRSARQVNPFKCLNRNGHRASPTSRPNLHDSSAAKLLPSNLQFFLCGCLYVGSGLDFDFRTPETNLALNQLLPLTRLSRFTLVNFLCSTPALKCKRKRKEIRERL</sequence>
<proteinExistence type="predicted"/>
<evidence type="ECO:0000313" key="2">
    <source>
        <dbReference type="EMBL" id="ROL53482.1"/>
    </source>
</evidence>
<reference evidence="2 3" key="1">
    <citation type="submission" date="2018-10" db="EMBL/GenBank/DDBJ databases">
        <title>Genome assembly for a Yunnan-Guizhou Plateau 3E fish, Anabarilius grahami (Regan), and its evolutionary and genetic applications.</title>
        <authorList>
            <person name="Jiang W."/>
        </authorList>
    </citation>
    <scope>NUCLEOTIDE SEQUENCE [LARGE SCALE GENOMIC DNA]</scope>
    <source>
        <strain evidence="2">AG-KIZ</strain>
        <tissue evidence="2">Muscle</tissue>
    </source>
</reference>
<accession>A0A3N0Z5C3</accession>
<organism evidence="2 3">
    <name type="scientific">Anabarilius grahami</name>
    <name type="common">Kanglang fish</name>
    <name type="synonym">Barilius grahami</name>
    <dbReference type="NCBI Taxonomy" id="495550"/>
    <lineage>
        <taxon>Eukaryota</taxon>
        <taxon>Metazoa</taxon>
        <taxon>Chordata</taxon>
        <taxon>Craniata</taxon>
        <taxon>Vertebrata</taxon>
        <taxon>Euteleostomi</taxon>
        <taxon>Actinopterygii</taxon>
        <taxon>Neopterygii</taxon>
        <taxon>Teleostei</taxon>
        <taxon>Ostariophysi</taxon>
        <taxon>Cypriniformes</taxon>
        <taxon>Xenocyprididae</taxon>
        <taxon>Xenocypridinae</taxon>
        <taxon>Xenocypridinae incertae sedis</taxon>
        <taxon>Anabarilius</taxon>
    </lineage>
</organism>
<gene>
    <name evidence="2" type="ORF">DPX16_20021</name>
</gene>
<evidence type="ECO:0000313" key="3">
    <source>
        <dbReference type="Proteomes" id="UP000281406"/>
    </source>
</evidence>
<dbReference type="EMBL" id="RJVU01008827">
    <property type="protein sequence ID" value="ROL53482.1"/>
    <property type="molecule type" value="Genomic_DNA"/>
</dbReference>
<comment type="caution">
    <text evidence="2">The sequence shown here is derived from an EMBL/GenBank/DDBJ whole genome shotgun (WGS) entry which is preliminary data.</text>
</comment>
<feature type="region of interest" description="Disordered" evidence="1">
    <location>
        <begin position="1"/>
        <end position="32"/>
    </location>
</feature>
<dbReference type="AlphaFoldDB" id="A0A3N0Z5C3"/>